<evidence type="ECO:0000256" key="1">
    <source>
        <dbReference type="SAM" id="Phobius"/>
    </source>
</evidence>
<keyword evidence="1" id="KW-0472">Membrane</keyword>
<dbReference type="EMBL" id="CP159253">
    <property type="protein sequence ID" value="XCG47343.1"/>
    <property type="molecule type" value="Genomic_DNA"/>
</dbReference>
<evidence type="ECO:0000313" key="2">
    <source>
        <dbReference type="EMBL" id="XCG47343.1"/>
    </source>
</evidence>
<protein>
    <submittedName>
        <fullName evidence="2">Uncharacterized protein</fullName>
    </submittedName>
</protein>
<reference evidence="2" key="1">
    <citation type="submission" date="2024-06" db="EMBL/GenBank/DDBJ databases">
        <title>Mesorhizobium karijinii sp. nov., a symbiont of the iconic Swainsona formosa from arid Australia.</title>
        <authorList>
            <person name="Hill Y.J."/>
            <person name="Watkin E.L.J."/>
            <person name="O'Hara G.W."/>
            <person name="Terpolilli J."/>
            <person name="Tye M.L."/>
            <person name="Kohlmeier M.G."/>
        </authorList>
    </citation>
    <scope>NUCLEOTIDE SEQUENCE</scope>
    <source>
        <strain evidence="2">WSM2240</strain>
    </source>
</reference>
<organism evidence="2">
    <name type="scientific">Mesorhizobium sp. WSM2240</name>
    <dbReference type="NCBI Taxonomy" id="3228851"/>
    <lineage>
        <taxon>Bacteria</taxon>
        <taxon>Pseudomonadati</taxon>
        <taxon>Pseudomonadota</taxon>
        <taxon>Alphaproteobacteria</taxon>
        <taxon>Hyphomicrobiales</taxon>
        <taxon>Phyllobacteriaceae</taxon>
        <taxon>Mesorhizobium</taxon>
    </lineage>
</organism>
<keyword evidence="1" id="KW-1133">Transmembrane helix</keyword>
<accession>A0AAU8CLY1</accession>
<dbReference type="AlphaFoldDB" id="A0AAU8CLY1"/>
<gene>
    <name evidence="2" type="ORF">ABVK50_18930</name>
</gene>
<proteinExistence type="predicted"/>
<feature type="transmembrane region" description="Helical" evidence="1">
    <location>
        <begin position="12"/>
        <end position="31"/>
    </location>
</feature>
<name>A0AAU8CLY1_9HYPH</name>
<keyword evidence="1" id="KW-0812">Transmembrane</keyword>
<sequence>MRDTALEPELPGRVASATLLNLVHASGLFLIGAGTVKRYRDADLPAEQPGREMGVRYVLQGAVQRAGQHTRPVPDFS</sequence>